<reference evidence="2" key="1">
    <citation type="submission" date="2016-10" db="EMBL/GenBank/DDBJ databases">
        <authorList>
            <person name="Varghese N."/>
            <person name="Submissions S."/>
        </authorList>
    </citation>
    <scope>NUCLEOTIDE SEQUENCE [LARGE SCALE GENOMIC DNA]</scope>
    <source>
        <strain evidence="2">DSM 43163</strain>
    </source>
</reference>
<dbReference type="AlphaFoldDB" id="A0A1H5XX29"/>
<organism evidence="1 2">
    <name type="scientific">Thermomonospora echinospora</name>
    <dbReference type="NCBI Taxonomy" id="1992"/>
    <lineage>
        <taxon>Bacteria</taxon>
        <taxon>Bacillati</taxon>
        <taxon>Actinomycetota</taxon>
        <taxon>Actinomycetes</taxon>
        <taxon>Streptosporangiales</taxon>
        <taxon>Thermomonosporaceae</taxon>
        <taxon>Thermomonospora</taxon>
    </lineage>
</organism>
<accession>A0A1H5XX29</accession>
<proteinExistence type="predicted"/>
<name>A0A1H5XX29_9ACTN</name>
<sequence>MQHPATGSAEALVDVSKLTLAEIDGLPELHPLGETLREAIDTSPVIAAAGFDSGLTPF</sequence>
<evidence type="ECO:0000313" key="1">
    <source>
        <dbReference type="EMBL" id="SEG16202.1"/>
    </source>
</evidence>
<dbReference type="RefSeq" id="WP_160146936.1">
    <property type="nucleotide sequence ID" value="NZ_FNVO01000003.1"/>
</dbReference>
<dbReference type="Proteomes" id="UP000236723">
    <property type="component" value="Unassembled WGS sequence"/>
</dbReference>
<evidence type="ECO:0000313" key="2">
    <source>
        <dbReference type="Proteomes" id="UP000236723"/>
    </source>
</evidence>
<dbReference type="OrthoDB" id="9775677at2"/>
<keyword evidence="2" id="KW-1185">Reference proteome</keyword>
<protein>
    <submittedName>
        <fullName evidence="1">Uncharacterized protein</fullName>
    </submittedName>
</protein>
<dbReference type="EMBL" id="FNVO01000003">
    <property type="protein sequence ID" value="SEG16202.1"/>
    <property type="molecule type" value="Genomic_DNA"/>
</dbReference>
<gene>
    <name evidence="1" type="ORF">SAMN04489712_103447</name>
</gene>